<dbReference type="InterPro" id="IPR011322">
    <property type="entry name" value="N-reg_PII-like_a/b"/>
</dbReference>
<name>A0A8C4Q7F0_EPTBU</name>
<dbReference type="PANTHER" id="PTHR23419">
    <property type="entry name" value="DIVALENT CATION TOLERANCE CUTA-RELATED"/>
    <property type="match status" value="1"/>
</dbReference>
<evidence type="ECO:0000313" key="3">
    <source>
        <dbReference type="Ensembl" id="ENSEBUP00000010956.1"/>
    </source>
</evidence>
<reference evidence="3" key="1">
    <citation type="submission" date="2025-08" db="UniProtKB">
        <authorList>
            <consortium name="Ensembl"/>
        </authorList>
    </citation>
    <scope>IDENTIFICATION</scope>
</reference>
<dbReference type="Proteomes" id="UP000694388">
    <property type="component" value="Unplaced"/>
</dbReference>
<accession>A0A8C4Q7F0</accession>
<comment type="subunit">
    <text evidence="2">Homotrimer.</text>
</comment>
<dbReference type="AlphaFoldDB" id="A0A8C4Q7F0"/>
<dbReference type="GO" id="GO:0010038">
    <property type="term" value="P:response to metal ion"/>
    <property type="evidence" value="ECO:0007669"/>
    <property type="project" value="InterPro"/>
</dbReference>
<dbReference type="GeneTree" id="ENSGT00390000017030"/>
<protein>
    <submittedName>
        <fullName evidence="3">CutA divalent cation tolerance homolog</fullName>
    </submittedName>
</protein>
<dbReference type="Gene3D" id="3.30.70.120">
    <property type="match status" value="1"/>
</dbReference>
<dbReference type="Pfam" id="PF03091">
    <property type="entry name" value="CutA1"/>
    <property type="match status" value="1"/>
</dbReference>
<evidence type="ECO:0000256" key="1">
    <source>
        <dbReference type="ARBA" id="ARBA00010169"/>
    </source>
</evidence>
<dbReference type="PANTHER" id="PTHR23419:SF8">
    <property type="entry name" value="FI09726P"/>
    <property type="match status" value="1"/>
</dbReference>
<organism evidence="3 4">
    <name type="scientific">Eptatretus burgeri</name>
    <name type="common">Inshore hagfish</name>
    <dbReference type="NCBI Taxonomy" id="7764"/>
    <lineage>
        <taxon>Eukaryota</taxon>
        <taxon>Metazoa</taxon>
        <taxon>Chordata</taxon>
        <taxon>Craniata</taxon>
        <taxon>Vertebrata</taxon>
        <taxon>Cyclostomata</taxon>
        <taxon>Myxini</taxon>
        <taxon>Myxiniformes</taxon>
        <taxon>Myxinidae</taxon>
        <taxon>Eptatretinae</taxon>
        <taxon>Eptatretus</taxon>
    </lineage>
</organism>
<evidence type="ECO:0000313" key="4">
    <source>
        <dbReference type="Proteomes" id="UP000694388"/>
    </source>
</evidence>
<sequence length="233" mass="26178">MQQGGIQPLVLHLTLLVPHRLLVLFSSRSNFIDPLYQHVMSTCSSIEVWRNLFLFPLAVLKQVAYCISNYDWHYFIYQVHLVQIMTTKLLLPSISVACLLLSQLRGVLKLSAMATTSPCVPPSPPPPPGTVSAAYVTCPNEEVARKLAKGLVEGKLAACVNIIPQIKSIYEWQGQIEEDSEVLMMLKTRTTKIPQVTQYVKTYHPYEVCEVISHPIQDGNPDYLSWVTTVVPE</sequence>
<dbReference type="GO" id="GO:0005507">
    <property type="term" value="F:copper ion binding"/>
    <property type="evidence" value="ECO:0007669"/>
    <property type="project" value="TreeGrafter"/>
</dbReference>
<evidence type="ECO:0000256" key="2">
    <source>
        <dbReference type="ARBA" id="ARBA00011233"/>
    </source>
</evidence>
<comment type="similarity">
    <text evidence="1">Belongs to the CutA family.</text>
</comment>
<dbReference type="Ensembl" id="ENSEBUT00000011514.1">
    <property type="protein sequence ID" value="ENSEBUP00000010956.1"/>
    <property type="gene ID" value="ENSEBUG00000007016.1"/>
</dbReference>
<proteinExistence type="inferred from homology"/>
<dbReference type="InterPro" id="IPR004323">
    <property type="entry name" value="Ion_tolerance_CutA"/>
</dbReference>
<keyword evidence="4" id="KW-1185">Reference proteome</keyword>
<dbReference type="InterPro" id="IPR015867">
    <property type="entry name" value="N-reg_PII/ATP_PRibTrfase_C"/>
</dbReference>
<dbReference type="SUPFAM" id="SSF54913">
    <property type="entry name" value="GlnB-like"/>
    <property type="match status" value="1"/>
</dbReference>
<reference evidence="3" key="2">
    <citation type="submission" date="2025-09" db="UniProtKB">
        <authorList>
            <consortium name="Ensembl"/>
        </authorList>
    </citation>
    <scope>IDENTIFICATION</scope>
</reference>